<dbReference type="Proteomes" id="UP000281900">
    <property type="component" value="Chromosome"/>
</dbReference>
<organism evidence="1 2">
    <name type="scientific">Escherichia coli</name>
    <dbReference type="NCBI Taxonomy" id="562"/>
    <lineage>
        <taxon>Bacteria</taxon>
        <taxon>Pseudomonadati</taxon>
        <taxon>Pseudomonadota</taxon>
        <taxon>Gammaproteobacteria</taxon>
        <taxon>Enterobacterales</taxon>
        <taxon>Enterobacteriaceae</taxon>
        <taxon>Escherichia</taxon>
    </lineage>
</organism>
<evidence type="ECO:0000313" key="2">
    <source>
        <dbReference type="Proteomes" id="UP000281900"/>
    </source>
</evidence>
<protein>
    <submittedName>
        <fullName evidence="1">T3SS secreted effector NleG</fullName>
    </submittedName>
</protein>
<evidence type="ECO:0000313" key="1">
    <source>
        <dbReference type="EMBL" id="BBF56327.1"/>
    </source>
</evidence>
<dbReference type="EMBL" id="AP018802">
    <property type="protein sequence ID" value="BBF56327.1"/>
    <property type="molecule type" value="Genomic_DNA"/>
</dbReference>
<dbReference type="AlphaFoldDB" id="A0AB33I3S4"/>
<gene>
    <name evidence="1" type="ORF">E2863_04914</name>
</gene>
<sequence length="60" mass="6683">MPGILNFSNGSVLPENELEALRHIARNNQNDTITIGGRNMRLHYIQFMDGFSVEPILGGL</sequence>
<accession>A0AB33I3S4</accession>
<name>A0AB33I3S4_ECOLX</name>
<reference evidence="1 2" key="1">
    <citation type="submission" date="2018-07" db="EMBL/GenBank/DDBJ databases">
        <title>Genomic analysis of colistin resistant EHEC isolated from cattle in Japan.</title>
        <authorList>
            <person name="Kusumoto M."/>
            <person name="Misumi W."/>
            <person name="Ogura Y."/>
            <person name="Hayashi T."/>
            <person name="Akiba M."/>
        </authorList>
    </citation>
    <scope>NUCLEOTIDE SEQUENCE [LARGE SCALE GENOMIC DNA]</scope>
    <source>
        <strain evidence="1 2">E2863</strain>
    </source>
</reference>
<proteinExistence type="predicted"/>